<reference evidence="4 5" key="1">
    <citation type="submission" date="2022-05" db="EMBL/GenBank/DDBJ databases">
        <title>Genome Sequencing of Bee-Associated Microbes.</title>
        <authorList>
            <person name="Dunlap C."/>
        </authorList>
    </citation>
    <scope>NUCLEOTIDE SEQUENCE [LARGE SCALE GENOMIC DNA]</scope>
    <source>
        <strain evidence="4 5">NRRL B-04010</strain>
    </source>
</reference>
<feature type="coiled-coil region" evidence="2">
    <location>
        <begin position="59"/>
        <end position="114"/>
    </location>
</feature>
<keyword evidence="1" id="KW-1188">Viral release from host cell</keyword>
<keyword evidence="5" id="KW-1185">Reference proteome</keyword>
<dbReference type="Gene3D" id="1.10.287.1490">
    <property type="match status" value="1"/>
</dbReference>
<feature type="non-terminal residue" evidence="4">
    <location>
        <position position="415"/>
    </location>
</feature>
<dbReference type="PANTHER" id="PTHR37813:SF1">
    <property type="entry name" value="FELS-2 PROPHAGE PROTEIN"/>
    <property type="match status" value="1"/>
</dbReference>
<dbReference type="EMBL" id="JAMDNP010000188">
    <property type="protein sequence ID" value="MCY9765134.1"/>
    <property type="molecule type" value="Genomic_DNA"/>
</dbReference>
<dbReference type="InterPro" id="IPR010090">
    <property type="entry name" value="Phage_tape_meas"/>
</dbReference>
<comment type="caution">
    <text evidence="4">The sequence shown here is derived from an EMBL/GenBank/DDBJ whole genome shotgun (WGS) entry which is preliminary data.</text>
</comment>
<evidence type="ECO:0000313" key="4">
    <source>
        <dbReference type="EMBL" id="MCY9765134.1"/>
    </source>
</evidence>
<protein>
    <submittedName>
        <fullName evidence="4">Phage tail tape measure protein</fullName>
    </submittedName>
</protein>
<evidence type="ECO:0000313" key="5">
    <source>
        <dbReference type="Proteomes" id="UP001527181"/>
    </source>
</evidence>
<dbReference type="NCBIfam" id="TIGR01760">
    <property type="entry name" value="tape_meas_TP901"/>
    <property type="match status" value="1"/>
</dbReference>
<dbReference type="RefSeq" id="WP_268600489.1">
    <property type="nucleotide sequence ID" value="NZ_JAMDNP010000188.1"/>
</dbReference>
<evidence type="ECO:0000256" key="2">
    <source>
        <dbReference type="SAM" id="Coils"/>
    </source>
</evidence>
<keyword evidence="2" id="KW-0175">Coiled coil</keyword>
<feature type="domain" description="Phage tail tape measure protein" evidence="3">
    <location>
        <begin position="202"/>
        <end position="397"/>
    </location>
</feature>
<dbReference type="Pfam" id="PF10145">
    <property type="entry name" value="PhageMin_Tail"/>
    <property type="match status" value="1"/>
</dbReference>
<dbReference type="PANTHER" id="PTHR37813">
    <property type="entry name" value="FELS-2 PROPHAGE PROTEIN"/>
    <property type="match status" value="1"/>
</dbReference>
<proteinExistence type="predicted"/>
<sequence>MSEIEVANLVTKLSMEDTGVETSMAALGRQMKAVQSEFQAASSKLGEHANSQEGLKLKADALSRQMDIQAQKILQLKRKHEEAVAAKGRDARETQNLERQLNRAVTQYNNMHHELQSTNSEIEKQAAAWDKISNKLEAAARKLESVGAAMTKAGASLSVLITAPLAAAGGAAIKASVDYETAFTGVAKTVDATKEELSQFKQEIRDMSKEIPAAATSIAKVAESAGQLGIKNEALMGFTRTMTDMGVATNMASDQAAVALARLANITQMPQQHFDRLGSTVVALGNNLATTESEIVEMGLRLAGAGHQINMSEAQILSFAGALSSVGIEAEMGGSAFSRVMIDMAMAAQVGGESLDRFALVAGMTSTQFKETFQRDASQALIAFVEGLGRMSEAGENTFLMLDKLGLSEIRVRDT</sequence>
<dbReference type="Proteomes" id="UP001527181">
    <property type="component" value="Unassembled WGS sequence"/>
</dbReference>
<accession>A0ABT4H8B7</accession>
<evidence type="ECO:0000256" key="1">
    <source>
        <dbReference type="ARBA" id="ARBA00022612"/>
    </source>
</evidence>
<gene>
    <name evidence="4" type="ORF">M5X12_32065</name>
</gene>
<evidence type="ECO:0000259" key="3">
    <source>
        <dbReference type="Pfam" id="PF10145"/>
    </source>
</evidence>
<name>A0ABT4H8B7_PAEAL</name>
<organism evidence="4 5">
    <name type="scientific">Paenibacillus alvei</name>
    <name type="common">Bacillus alvei</name>
    <dbReference type="NCBI Taxonomy" id="44250"/>
    <lineage>
        <taxon>Bacteria</taxon>
        <taxon>Bacillati</taxon>
        <taxon>Bacillota</taxon>
        <taxon>Bacilli</taxon>
        <taxon>Bacillales</taxon>
        <taxon>Paenibacillaceae</taxon>
        <taxon>Paenibacillus</taxon>
    </lineage>
</organism>